<evidence type="ECO:0000256" key="1">
    <source>
        <dbReference type="ARBA" id="ARBA00023015"/>
    </source>
</evidence>
<proteinExistence type="predicted"/>
<dbReference type="InterPro" id="IPR009057">
    <property type="entry name" value="Homeodomain-like_sf"/>
</dbReference>
<evidence type="ECO:0000256" key="2">
    <source>
        <dbReference type="ARBA" id="ARBA00023125"/>
    </source>
</evidence>
<dbReference type="Proteomes" id="UP000199679">
    <property type="component" value="Chromosome I"/>
</dbReference>
<dbReference type="SUPFAM" id="SSF46689">
    <property type="entry name" value="Homeodomain-like"/>
    <property type="match status" value="1"/>
</dbReference>
<dbReference type="Gene3D" id="1.10.10.60">
    <property type="entry name" value="Homeodomain-like"/>
    <property type="match status" value="1"/>
</dbReference>
<name>A0A1H1XQ73_MUCMA</name>
<organism evidence="5 6">
    <name type="scientific">Mucilaginibacter mallensis</name>
    <dbReference type="NCBI Taxonomy" id="652787"/>
    <lineage>
        <taxon>Bacteria</taxon>
        <taxon>Pseudomonadati</taxon>
        <taxon>Bacteroidota</taxon>
        <taxon>Sphingobacteriia</taxon>
        <taxon>Sphingobacteriales</taxon>
        <taxon>Sphingobacteriaceae</taxon>
        <taxon>Mucilaginibacter</taxon>
    </lineage>
</organism>
<dbReference type="SMART" id="SM00342">
    <property type="entry name" value="HTH_ARAC"/>
    <property type="match status" value="1"/>
</dbReference>
<keyword evidence="2 5" id="KW-0238">DNA-binding</keyword>
<keyword evidence="3" id="KW-0804">Transcription</keyword>
<dbReference type="Pfam" id="PF12833">
    <property type="entry name" value="HTH_18"/>
    <property type="match status" value="1"/>
</dbReference>
<dbReference type="OrthoDB" id="2585681at2"/>
<evidence type="ECO:0000256" key="3">
    <source>
        <dbReference type="ARBA" id="ARBA00023163"/>
    </source>
</evidence>
<evidence type="ECO:0000313" key="5">
    <source>
        <dbReference type="EMBL" id="SDT11282.1"/>
    </source>
</evidence>
<protein>
    <submittedName>
        <fullName evidence="5">AraC-type DNA-binding protein</fullName>
    </submittedName>
</protein>
<accession>A0A1H1XQ73</accession>
<keyword evidence="6" id="KW-1185">Reference proteome</keyword>
<dbReference type="STRING" id="652787.SAMN05216490_2514"/>
<dbReference type="GO" id="GO:0003700">
    <property type="term" value="F:DNA-binding transcription factor activity"/>
    <property type="evidence" value="ECO:0007669"/>
    <property type="project" value="InterPro"/>
</dbReference>
<dbReference type="InterPro" id="IPR018060">
    <property type="entry name" value="HTH_AraC"/>
</dbReference>
<dbReference type="RefSeq" id="WP_091373076.1">
    <property type="nucleotide sequence ID" value="NZ_LT629740.1"/>
</dbReference>
<gene>
    <name evidence="5" type="ORF">SAMN05216490_2514</name>
</gene>
<reference evidence="5 6" key="1">
    <citation type="submission" date="2016-10" db="EMBL/GenBank/DDBJ databases">
        <authorList>
            <person name="de Groot N.N."/>
        </authorList>
    </citation>
    <scope>NUCLEOTIDE SEQUENCE [LARGE SCALE GENOMIC DNA]</scope>
    <source>
        <strain evidence="5 6">MP1X4</strain>
    </source>
</reference>
<feature type="domain" description="HTH araC/xylS-type" evidence="4">
    <location>
        <begin position="184"/>
        <end position="282"/>
    </location>
</feature>
<sequence>MNDNALELFNPQSKSLVFKVFPFGSDEYFNSLKKYNYFSVILILAGKGSLIADISEYSFKENSLMCFSLYQPFKIQCKKGFKGIMVNFHPEFFCLHKHRNEVSCNGVLFNNIYESPVINLTVDEAQYLLTIITGLKVEMERPGPSQPEVLISYLKILLINASRIKIEQRHLEAVSSKKAPVILNSLKDAIDEHFKSLHSPGDYAELLNISTAALNRLSKTYFNKTLSNLIADRIIIEAKRQLYLTSEPVKSIAYELGFNDEFYFSRFFKSNVAISPQFFRDTVGFDRGNA</sequence>
<dbReference type="PANTHER" id="PTHR43280:SF32">
    <property type="entry name" value="TRANSCRIPTIONAL REGULATORY PROTEIN"/>
    <property type="match status" value="1"/>
</dbReference>
<dbReference type="PROSITE" id="PS01124">
    <property type="entry name" value="HTH_ARAC_FAMILY_2"/>
    <property type="match status" value="1"/>
</dbReference>
<dbReference type="PANTHER" id="PTHR43280">
    <property type="entry name" value="ARAC-FAMILY TRANSCRIPTIONAL REGULATOR"/>
    <property type="match status" value="1"/>
</dbReference>
<dbReference type="AlphaFoldDB" id="A0A1H1XQ73"/>
<evidence type="ECO:0000259" key="4">
    <source>
        <dbReference type="PROSITE" id="PS01124"/>
    </source>
</evidence>
<keyword evidence="1" id="KW-0805">Transcription regulation</keyword>
<dbReference type="GO" id="GO:0043565">
    <property type="term" value="F:sequence-specific DNA binding"/>
    <property type="evidence" value="ECO:0007669"/>
    <property type="project" value="InterPro"/>
</dbReference>
<evidence type="ECO:0000313" key="6">
    <source>
        <dbReference type="Proteomes" id="UP000199679"/>
    </source>
</evidence>
<dbReference type="EMBL" id="LT629740">
    <property type="protein sequence ID" value="SDT11282.1"/>
    <property type="molecule type" value="Genomic_DNA"/>
</dbReference>